<dbReference type="EMBL" id="OX597816">
    <property type="protein sequence ID" value="CAI9720401.1"/>
    <property type="molecule type" value="Genomic_DNA"/>
</dbReference>
<evidence type="ECO:0000313" key="1">
    <source>
        <dbReference type="EMBL" id="CAI9720401.1"/>
    </source>
</evidence>
<gene>
    <name evidence="1" type="ORF">OCTVUL_1B014758</name>
</gene>
<keyword evidence="2" id="KW-1185">Reference proteome</keyword>
<protein>
    <submittedName>
        <fullName evidence="1">Uncharacterized protein</fullName>
    </submittedName>
</protein>
<accession>A0AA36ART5</accession>
<proteinExistence type="predicted"/>
<evidence type="ECO:0000313" key="2">
    <source>
        <dbReference type="Proteomes" id="UP001162480"/>
    </source>
</evidence>
<name>A0AA36ART5_OCTVU</name>
<dbReference type="AlphaFoldDB" id="A0AA36ART5"/>
<sequence>MLSKHNILAFLYNIPLLKHWENQKLLEHCATVSAALTISYRDQFVLIVEAMYHCSIPGRLQDMSSRVCLPAPTSLEYPYNAIMSIQKVSA</sequence>
<reference evidence="1" key="1">
    <citation type="submission" date="2023-08" db="EMBL/GenBank/DDBJ databases">
        <authorList>
            <person name="Alioto T."/>
            <person name="Alioto T."/>
            <person name="Gomez Garrido J."/>
        </authorList>
    </citation>
    <scope>NUCLEOTIDE SEQUENCE</scope>
</reference>
<dbReference type="Proteomes" id="UP001162480">
    <property type="component" value="Chromosome 3"/>
</dbReference>
<organism evidence="1 2">
    <name type="scientific">Octopus vulgaris</name>
    <name type="common">Common octopus</name>
    <dbReference type="NCBI Taxonomy" id="6645"/>
    <lineage>
        <taxon>Eukaryota</taxon>
        <taxon>Metazoa</taxon>
        <taxon>Spiralia</taxon>
        <taxon>Lophotrochozoa</taxon>
        <taxon>Mollusca</taxon>
        <taxon>Cephalopoda</taxon>
        <taxon>Coleoidea</taxon>
        <taxon>Octopodiformes</taxon>
        <taxon>Octopoda</taxon>
        <taxon>Incirrata</taxon>
        <taxon>Octopodidae</taxon>
        <taxon>Octopus</taxon>
    </lineage>
</organism>